<feature type="compositionally biased region" description="Basic residues" evidence="8">
    <location>
        <begin position="503"/>
        <end position="512"/>
    </location>
</feature>
<name>A0A200PT24_MACCD</name>
<feature type="region of interest" description="Disordered" evidence="8">
    <location>
        <begin position="345"/>
        <end position="693"/>
    </location>
</feature>
<dbReference type="EMBL" id="MVGT01004128">
    <property type="protein sequence ID" value="OVA01328.1"/>
    <property type="molecule type" value="Genomic_DNA"/>
</dbReference>
<evidence type="ECO:0000256" key="5">
    <source>
        <dbReference type="ARBA" id="ARBA00023204"/>
    </source>
</evidence>
<feature type="compositionally biased region" description="Basic and acidic residues" evidence="8">
    <location>
        <begin position="459"/>
        <end position="469"/>
    </location>
</feature>
<feature type="region of interest" description="Disordered" evidence="8">
    <location>
        <begin position="280"/>
        <end position="310"/>
    </location>
</feature>
<keyword evidence="4" id="KW-0498">Mitosis</keyword>
<accession>A0A200PT24</accession>
<feature type="region of interest" description="Disordered" evidence="8">
    <location>
        <begin position="319"/>
        <end position="338"/>
    </location>
</feature>
<feature type="domain" description="Tudor" evidence="9">
    <location>
        <begin position="693"/>
        <end position="751"/>
    </location>
</feature>
<feature type="compositionally biased region" description="Basic and acidic residues" evidence="8">
    <location>
        <begin position="846"/>
        <end position="885"/>
    </location>
</feature>
<feature type="compositionally biased region" description="Polar residues" evidence="8">
    <location>
        <begin position="347"/>
        <end position="362"/>
    </location>
</feature>
<evidence type="ECO:0000256" key="7">
    <source>
        <dbReference type="ARBA" id="ARBA00023306"/>
    </source>
</evidence>
<proteinExistence type="predicted"/>
<dbReference type="AlphaFoldDB" id="A0A200PT24"/>
<dbReference type="Pfam" id="PF20168">
    <property type="entry name" value="PDS5"/>
    <property type="match status" value="1"/>
</dbReference>
<dbReference type="InterPro" id="IPR039776">
    <property type="entry name" value="Pds5"/>
</dbReference>
<evidence type="ECO:0000256" key="4">
    <source>
        <dbReference type="ARBA" id="ARBA00022776"/>
    </source>
</evidence>
<evidence type="ECO:0000256" key="3">
    <source>
        <dbReference type="ARBA" id="ARBA00022763"/>
    </source>
</evidence>
<keyword evidence="5" id="KW-0234">DNA repair</keyword>
<dbReference type="SUPFAM" id="SSF48371">
    <property type="entry name" value="ARM repeat"/>
    <property type="match status" value="1"/>
</dbReference>
<feature type="compositionally biased region" description="Low complexity" evidence="8">
    <location>
        <begin position="834"/>
        <end position="843"/>
    </location>
</feature>
<dbReference type="Gene3D" id="2.30.30.140">
    <property type="match status" value="1"/>
</dbReference>
<dbReference type="SUPFAM" id="SSF63748">
    <property type="entry name" value="Tudor/PWWP/MBT"/>
    <property type="match status" value="1"/>
</dbReference>
<evidence type="ECO:0000256" key="1">
    <source>
        <dbReference type="ARBA" id="ARBA00004123"/>
    </source>
</evidence>
<keyword evidence="7" id="KW-0131">Cell cycle</keyword>
<dbReference type="CDD" id="cd20404">
    <property type="entry name" value="Tudor_Agenet_AtEML-like"/>
    <property type="match status" value="1"/>
</dbReference>
<dbReference type="InterPro" id="IPR016024">
    <property type="entry name" value="ARM-type_fold"/>
</dbReference>
<keyword evidence="11" id="KW-1185">Reference proteome</keyword>
<sequence length="972" mass="105762">MASSAEKALENQLMEAGKKLLTPPSSVEELLPLLDQVEHCLSRVEQSPSGSMLDALCDSMKALVSNELLRHSDMDVKVALASCISEITRITAPEAPYSDDQMKEIFQLIVVAFEKLFDTSSRSYSKRVSILETVAKVRSCVVMLDLECDALILDMFRHFLKAIRENHPDNVFSSMETIMTLVLEESEEISSELLCPLLTSVKKENQDVLPIAKRLAEKVLENCAAKLKPYLMQAVQSMGTPMHDYSKVVASICHETVDNVEHNDGSASEEHLADQKKITEGIGSEEAPQADQKKITEGIGSEEAPQVDQKKMQEMIGSDEAPQVAEELKPEVASSGAVDSIVEKSQKSVMSNGSAQTGNSDSLMGLDSLEKKELSHSSTPLTEDEPNINSKIVNSETNPDHIVKRTRDQKPNSSMPSAEASDKSLMDSNKEAGEHADGRKSRSAEANSSPSKDLCTDEAIVHSENEKKTQIQLASPTVSQNETVNAASPSPSQSLLEETNPKKGQRSKKKKNSKLDSDPDSSSVPKGAFSNEQTEDEAPPSADVISKKKSKANKDSDSKEHLHSGRKAKANEDKNPSPVDDISMKESVPASDSEPKPVRRSSKKVDERTSKEDEPSLDKQEVKTRKGRETMNSKKEVTGEPSNKEKVSSLKSTKSSNKDGSHLGETPNTQSKRKRTSGKEVALETPNSVKDLGEDVVGSKIKVWWPLDKKFYEGTIESFDSVKKKHKVVYIDGEIEVLNLKKQRFEFVRDDTVPEMGQATEFPSPDSSEMPQNKRAKTDLDSPTLQPKTNTSARRRGGSSTSKSKGAVTKSDGGKSKESTSKPTGKYKDDSSSKSKNGPPKSSSKLKKEEAQIPGSKSKDETSSKPKDDKDGTPKTSNKVKESPQKRGGKSKVKDDDATPKTSSKTKGETANTSSKSSANGTSAKKGKSGSLSKVQEGSSKGKSAKAEESSGKKAQESATKRGRKRPRRVNS</sequence>
<keyword evidence="2" id="KW-0132">Cell division</keyword>
<feature type="compositionally biased region" description="Low complexity" evidence="8">
    <location>
        <begin position="798"/>
        <end position="811"/>
    </location>
</feature>
<evidence type="ECO:0000313" key="10">
    <source>
        <dbReference type="EMBL" id="OVA01328.1"/>
    </source>
</evidence>
<keyword evidence="3" id="KW-0227">DNA damage</keyword>
<dbReference type="GO" id="GO:0035825">
    <property type="term" value="P:homologous recombination"/>
    <property type="evidence" value="ECO:0007669"/>
    <property type="project" value="UniProtKB-ARBA"/>
</dbReference>
<comment type="subcellular location">
    <subcellularLocation>
        <location evidence="1">Nucleus</location>
    </subcellularLocation>
</comment>
<gene>
    <name evidence="10" type="ORF">BVC80_1797g11</name>
</gene>
<evidence type="ECO:0000313" key="11">
    <source>
        <dbReference type="Proteomes" id="UP000195402"/>
    </source>
</evidence>
<evidence type="ECO:0000256" key="2">
    <source>
        <dbReference type="ARBA" id="ARBA00022618"/>
    </source>
</evidence>
<dbReference type="FunCoup" id="A0A200PT24">
    <property type="interactions" value="2187"/>
</dbReference>
<dbReference type="InterPro" id="IPR002999">
    <property type="entry name" value="Tudor"/>
</dbReference>
<dbReference type="OMA" id="PHEDHFV"/>
<feature type="compositionally biased region" description="Polar residues" evidence="8">
    <location>
        <begin position="781"/>
        <end position="790"/>
    </location>
</feature>
<dbReference type="GO" id="GO:0006281">
    <property type="term" value="P:DNA repair"/>
    <property type="evidence" value="ECO:0007669"/>
    <property type="project" value="UniProtKB-KW"/>
</dbReference>
<feature type="compositionally biased region" description="Basic and acidic residues" evidence="8">
    <location>
        <begin position="812"/>
        <end position="833"/>
    </location>
</feature>
<comment type="caution">
    <text evidence="10">The sequence shown here is derived from an EMBL/GenBank/DDBJ whole genome shotgun (WGS) entry which is preliminary data.</text>
</comment>
<dbReference type="PANTHER" id="PTHR12663:SF3">
    <property type="entry name" value="SISTER CHROMATID COHESION PROTEIN PDS5 HOMOLOG C"/>
    <property type="match status" value="1"/>
</dbReference>
<keyword evidence="6" id="KW-0539">Nucleus</keyword>
<evidence type="ECO:0000256" key="6">
    <source>
        <dbReference type="ARBA" id="ARBA00023242"/>
    </source>
</evidence>
<protein>
    <submittedName>
        <fullName evidence="10">Tudor domain</fullName>
    </submittedName>
</protein>
<feature type="compositionally biased region" description="Polar residues" evidence="8">
    <location>
        <begin position="470"/>
        <end position="497"/>
    </location>
</feature>
<evidence type="ECO:0000256" key="8">
    <source>
        <dbReference type="SAM" id="MobiDB-lite"/>
    </source>
</evidence>
<feature type="compositionally biased region" description="Basic and acidic residues" evidence="8">
    <location>
        <begin position="398"/>
        <end position="410"/>
    </location>
</feature>
<feature type="compositionally biased region" description="Basic and acidic residues" evidence="8">
    <location>
        <begin position="420"/>
        <end position="443"/>
    </location>
</feature>
<dbReference type="GO" id="GO:0007064">
    <property type="term" value="P:mitotic sister chromatid cohesion"/>
    <property type="evidence" value="ECO:0007669"/>
    <property type="project" value="InterPro"/>
</dbReference>
<evidence type="ECO:0000259" key="9">
    <source>
        <dbReference type="SMART" id="SM00333"/>
    </source>
</evidence>
<reference evidence="10 11" key="1">
    <citation type="journal article" date="2017" name="Mol. Plant">
        <title>The Genome of Medicinal Plant Macleaya cordata Provides New Insights into Benzylisoquinoline Alkaloids Metabolism.</title>
        <authorList>
            <person name="Liu X."/>
            <person name="Liu Y."/>
            <person name="Huang P."/>
            <person name="Ma Y."/>
            <person name="Qing Z."/>
            <person name="Tang Q."/>
            <person name="Cao H."/>
            <person name="Cheng P."/>
            <person name="Zheng Y."/>
            <person name="Yuan Z."/>
            <person name="Zhou Y."/>
            <person name="Liu J."/>
            <person name="Tang Z."/>
            <person name="Zhuo Y."/>
            <person name="Zhang Y."/>
            <person name="Yu L."/>
            <person name="Huang J."/>
            <person name="Yang P."/>
            <person name="Peng Q."/>
            <person name="Zhang J."/>
            <person name="Jiang W."/>
            <person name="Zhang Z."/>
            <person name="Lin K."/>
            <person name="Ro D.K."/>
            <person name="Chen X."/>
            <person name="Xiong X."/>
            <person name="Shang Y."/>
            <person name="Huang S."/>
            <person name="Zeng J."/>
        </authorList>
    </citation>
    <scope>NUCLEOTIDE SEQUENCE [LARGE SCALE GENOMIC DNA]</scope>
    <source>
        <strain evidence="11">cv. BLH2017</strain>
        <tissue evidence="10">Root</tissue>
    </source>
</reference>
<dbReference type="InParanoid" id="A0A200PT24"/>
<dbReference type="GO" id="GO:0000785">
    <property type="term" value="C:chromatin"/>
    <property type="evidence" value="ECO:0007669"/>
    <property type="project" value="TreeGrafter"/>
</dbReference>
<organism evidence="10 11">
    <name type="scientific">Macleaya cordata</name>
    <name type="common">Five-seeded plume-poppy</name>
    <name type="synonym">Bocconia cordata</name>
    <dbReference type="NCBI Taxonomy" id="56857"/>
    <lineage>
        <taxon>Eukaryota</taxon>
        <taxon>Viridiplantae</taxon>
        <taxon>Streptophyta</taxon>
        <taxon>Embryophyta</taxon>
        <taxon>Tracheophyta</taxon>
        <taxon>Spermatophyta</taxon>
        <taxon>Magnoliopsida</taxon>
        <taxon>Ranunculales</taxon>
        <taxon>Papaveraceae</taxon>
        <taxon>Papaveroideae</taxon>
        <taxon>Macleaya</taxon>
    </lineage>
</organism>
<dbReference type="GO" id="GO:0051301">
    <property type="term" value="P:cell division"/>
    <property type="evidence" value="ECO:0007669"/>
    <property type="project" value="UniProtKB-KW"/>
</dbReference>
<dbReference type="STRING" id="56857.A0A200PT24"/>
<feature type="compositionally biased region" description="Basic and acidic residues" evidence="8">
    <location>
        <begin position="593"/>
        <end position="648"/>
    </location>
</feature>
<dbReference type="SMART" id="SM00333">
    <property type="entry name" value="TUDOR"/>
    <property type="match status" value="1"/>
</dbReference>
<feature type="compositionally biased region" description="Basic and acidic residues" evidence="8">
    <location>
        <begin position="552"/>
        <end position="575"/>
    </location>
</feature>
<feature type="compositionally biased region" description="Low complexity" evidence="8">
    <location>
        <begin position="910"/>
        <end position="942"/>
    </location>
</feature>
<feature type="region of interest" description="Disordered" evidence="8">
    <location>
        <begin position="748"/>
        <end position="972"/>
    </location>
</feature>
<dbReference type="GO" id="GO:0005634">
    <property type="term" value="C:nucleus"/>
    <property type="evidence" value="ECO:0007669"/>
    <property type="project" value="UniProtKB-SubCell"/>
</dbReference>
<dbReference type="OrthoDB" id="200660at2759"/>
<feature type="compositionally biased region" description="Polar residues" evidence="8">
    <location>
        <begin position="376"/>
        <end position="397"/>
    </location>
</feature>
<feature type="compositionally biased region" description="Basic and acidic residues" evidence="8">
    <location>
        <begin position="945"/>
        <end position="960"/>
    </location>
</feature>
<feature type="compositionally biased region" description="Basic residues" evidence="8">
    <location>
        <begin position="961"/>
        <end position="972"/>
    </location>
</feature>
<dbReference type="PANTHER" id="PTHR12663">
    <property type="entry name" value="ANDROGEN INDUCED INHIBITOR OF PROLIFERATION AS3 / PDS5-RELATED"/>
    <property type="match status" value="1"/>
</dbReference>
<dbReference type="Proteomes" id="UP000195402">
    <property type="component" value="Unassembled WGS sequence"/>
</dbReference>